<feature type="compositionally biased region" description="Basic and acidic residues" evidence="1">
    <location>
        <begin position="97"/>
        <end position="106"/>
    </location>
</feature>
<evidence type="ECO:0000313" key="4">
    <source>
        <dbReference type="Proteomes" id="UP000694406"/>
    </source>
</evidence>
<dbReference type="PANTHER" id="PTHR10379">
    <property type="entry name" value="MTG8 ETO EIGHT TWENTY ONE PROTEIN"/>
    <property type="match status" value="1"/>
</dbReference>
<organism evidence="3 4">
    <name type="scientific">Laticauda laticaudata</name>
    <name type="common">Blue-ringed sea krait</name>
    <name type="synonym">Blue-lipped sea krait</name>
    <dbReference type="NCBI Taxonomy" id="8630"/>
    <lineage>
        <taxon>Eukaryota</taxon>
        <taxon>Metazoa</taxon>
        <taxon>Chordata</taxon>
        <taxon>Craniata</taxon>
        <taxon>Vertebrata</taxon>
        <taxon>Euteleostomi</taxon>
        <taxon>Lepidosauria</taxon>
        <taxon>Squamata</taxon>
        <taxon>Bifurcata</taxon>
        <taxon>Unidentata</taxon>
        <taxon>Episquamata</taxon>
        <taxon>Toxicofera</taxon>
        <taxon>Serpentes</taxon>
        <taxon>Colubroidea</taxon>
        <taxon>Elapidae</taxon>
        <taxon>Laticaudinae</taxon>
        <taxon>Laticauda</taxon>
    </lineage>
</organism>
<dbReference type="AlphaFoldDB" id="A0A8C5SS81"/>
<name>A0A8C5SS81_LATLA</name>
<reference evidence="3" key="1">
    <citation type="submission" date="2025-08" db="UniProtKB">
        <authorList>
            <consortium name="Ensembl"/>
        </authorList>
    </citation>
    <scope>IDENTIFICATION</scope>
</reference>
<evidence type="ECO:0000256" key="1">
    <source>
        <dbReference type="SAM" id="MobiDB-lite"/>
    </source>
</evidence>
<dbReference type="Pfam" id="PF08788">
    <property type="entry name" value="NHR2"/>
    <property type="match status" value="1"/>
</dbReference>
<dbReference type="Ensembl" id="ENSLLTT00000021456.1">
    <property type="protein sequence ID" value="ENSLLTP00000020692.1"/>
    <property type="gene ID" value="ENSLLTG00000015481.1"/>
</dbReference>
<evidence type="ECO:0000259" key="2">
    <source>
        <dbReference type="Pfam" id="PF08788"/>
    </source>
</evidence>
<keyword evidence="4" id="KW-1185">Reference proteome</keyword>
<sequence>MYCKYVLIEIISFTPSSFFVSHYQDSRLYNFQTVIFPYELVDHRLTEREWADEWKHLDHALNCIMEMVEKTKRSMAVLRRCQEADREELNYWKRRCSEPSEPRKGGSDSAVRQHSPASSDTVNSGMHGHPKFKAVALY</sequence>
<evidence type="ECO:0000313" key="3">
    <source>
        <dbReference type="Ensembl" id="ENSLLTP00000020692.1"/>
    </source>
</evidence>
<reference evidence="3" key="2">
    <citation type="submission" date="2025-09" db="UniProtKB">
        <authorList>
            <consortium name="Ensembl"/>
        </authorList>
    </citation>
    <scope>IDENTIFICATION</scope>
</reference>
<dbReference type="InterPro" id="IPR013289">
    <property type="entry name" value="CBFA2T1/2/3"/>
</dbReference>
<feature type="region of interest" description="Disordered" evidence="1">
    <location>
        <begin position="97"/>
        <end position="129"/>
    </location>
</feature>
<dbReference type="GO" id="GO:0003714">
    <property type="term" value="F:transcription corepressor activity"/>
    <property type="evidence" value="ECO:0007669"/>
    <property type="project" value="InterPro"/>
</dbReference>
<dbReference type="GO" id="GO:0005634">
    <property type="term" value="C:nucleus"/>
    <property type="evidence" value="ECO:0007669"/>
    <property type="project" value="TreeGrafter"/>
</dbReference>
<accession>A0A8C5SS81</accession>
<dbReference type="InterPro" id="IPR014896">
    <property type="entry name" value="NHR2"/>
</dbReference>
<dbReference type="GeneTree" id="ENSGT00950000183176"/>
<protein>
    <recommendedName>
        <fullName evidence="2">NHR2-like domain-containing protein</fullName>
    </recommendedName>
</protein>
<proteinExistence type="predicted"/>
<dbReference type="Proteomes" id="UP000694406">
    <property type="component" value="Unplaced"/>
</dbReference>
<feature type="compositionally biased region" description="Polar residues" evidence="1">
    <location>
        <begin position="110"/>
        <end position="124"/>
    </location>
</feature>
<dbReference type="PANTHER" id="PTHR10379:SF13">
    <property type="entry name" value="PROTEIN CBFA2T2"/>
    <property type="match status" value="1"/>
</dbReference>
<dbReference type="Gene3D" id="6.10.250.230">
    <property type="match status" value="1"/>
</dbReference>
<feature type="domain" description="NHR2-like" evidence="2">
    <location>
        <begin position="39"/>
        <end position="102"/>
    </location>
</feature>